<organism evidence="1 2">
    <name type="scientific">Phocaeicola plebeius (strain DSM 17135 / JCM 12973 / CCUG 54634 / M2)</name>
    <name type="common">Bacteroides plebeius</name>
    <dbReference type="NCBI Taxonomy" id="484018"/>
    <lineage>
        <taxon>Bacteria</taxon>
        <taxon>Pseudomonadati</taxon>
        <taxon>Bacteroidota</taxon>
        <taxon>Bacteroidia</taxon>
        <taxon>Bacteroidales</taxon>
        <taxon>Bacteroidaceae</taxon>
        <taxon>Phocaeicola</taxon>
    </lineage>
</organism>
<evidence type="ECO:0000313" key="2">
    <source>
        <dbReference type="Proteomes" id="UP000003452"/>
    </source>
</evidence>
<comment type="caution">
    <text evidence="1">The sequence shown here is derived from an EMBL/GenBank/DDBJ whole genome shotgun (WGS) entry which is preliminary data.</text>
</comment>
<evidence type="ECO:0000313" key="1">
    <source>
        <dbReference type="EMBL" id="EDY95964.1"/>
    </source>
</evidence>
<sequence>MQGKFHERLKKIAAKPETAHKVRQTERNFYTDKKELFTFPLRKTYGSATQNVRFARRKHTFRRRKT</sequence>
<proteinExistence type="predicted"/>
<dbReference type="EMBL" id="ABQC02000019">
    <property type="protein sequence ID" value="EDY95964.1"/>
    <property type="molecule type" value="Genomic_DNA"/>
</dbReference>
<dbReference type="HOGENOM" id="CLU_2822194_0_0_10"/>
<reference evidence="1 2" key="2">
    <citation type="submission" date="2008-08" db="EMBL/GenBank/DDBJ databases">
        <authorList>
            <person name="Fulton L."/>
            <person name="Clifton S."/>
            <person name="Fulton B."/>
            <person name="Xu J."/>
            <person name="Minx P."/>
            <person name="Pepin K.H."/>
            <person name="Johnson M."/>
            <person name="Thiruvilangam P."/>
            <person name="Bhonagiri V."/>
            <person name="Nash W.E."/>
            <person name="Mardis E.R."/>
            <person name="Wilson R.K."/>
        </authorList>
    </citation>
    <scope>NUCLEOTIDE SEQUENCE [LARGE SCALE GENOMIC DNA]</scope>
    <source>
        <strain evidence="2">DSM 17135 / JCM 12973 / M2</strain>
    </source>
</reference>
<dbReference type="AlphaFoldDB" id="B5CZT3"/>
<protein>
    <submittedName>
        <fullName evidence="1">Uncharacterized protein</fullName>
    </submittedName>
</protein>
<name>B5CZT3_PHOPM</name>
<gene>
    <name evidence="1" type="ORF">BACPLE_02249</name>
</gene>
<reference evidence="1 2" key="1">
    <citation type="submission" date="2008-08" db="EMBL/GenBank/DDBJ databases">
        <title>Draft genome sequence of Bacteroides plebeius (DSM 17135).</title>
        <authorList>
            <person name="Sudarsanam P."/>
            <person name="Ley R."/>
            <person name="Guruge J."/>
            <person name="Turnbaugh P.J."/>
            <person name="Mahowald M."/>
            <person name="Liep D."/>
            <person name="Gordon J."/>
        </authorList>
    </citation>
    <scope>NUCLEOTIDE SEQUENCE [LARGE SCALE GENOMIC DNA]</scope>
    <source>
        <strain evidence="2">DSM 17135 / JCM 12973 / M2</strain>
    </source>
</reference>
<dbReference type="Proteomes" id="UP000003452">
    <property type="component" value="Unassembled WGS sequence"/>
</dbReference>
<accession>B5CZT3</accession>